<sequence length="197" mass="21338">MVWIKGWIETELARNKKQHAISRLLHDELINLTPVIQALKRMAKSASEGKLRLLSVDVSSLVSKFASELADLDPKRSYCYAGLASSLEIVNKGFQRLAVLTLSRATASSKDIYGQIDRALAGQARITASDYIAASKAALVVIKAIPPRNRYNNDAQALTTMENAIVAAEKEHADWPELPAQQGAQAGAAENQSAPIS</sequence>
<evidence type="ECO:0000256" key="1">
    <source>
        <dbReference type="SAM" id="MobiDB-lite"/>
    </source>
</evidence>
<gene>
    <name evidence="2" type="ORF">A1356_23190</name>
</gene>
<organism evidence="2 3">
    <name type="scientific">Methylomonas koyamae</name>
    <dbReference type="NCBI Taxonomy" id="702114"/>
    <lineage>
        <taxon>Bacteria</taxon>
        <taxon>Pseudomonadati</taxon>
        <taxon>Pseudomonadota</taxon>
        <taxon>Gammaproteobacteria</taxon>
        <taxon>Methylococcales</taxon>
        <taxon>Methylococcaceae</taxon>
        <taxon>Methylomonas</taxon>
    </lineage>
</organism>
<keyword evidence="3" id="KW-1185">Reference proteome</keyword>
<dbReference type="AlphaFoldDB" id="A0AA91DFR7"/>
<name>A0AA91DFR7_9GAMM</name>
<evidence type="ECO:0000313" key="2">
    <source>
        <dbReference type="EMBL" id="OAI29440.1"/>
    </source>
</evidence>
<comment type="caution">
    <text evidence="2">The sequence shown here is derived from an EMBL/GenBank/DDBJ whole genome shotgun (WGS) entry which is preliminary data.</text>
</comment>
<accession>A0AA91DFR7</accession>
<evidence type="ECO:0000313" key="3">
    <source>
        <dbReference type="Proteomes" id="UP000077734"/>
    </source>
</evidence>
<proteinExistence type="predicted"/>
<feature type="region of interest" description="Disordered" evidence="1">
    <location>
        <begin position="176"/>
        <end position="197"/>
    </location>
</feature>
<dbReference type="EMBL" id="LUUL01000041">
    <property type="protein sequence ID" value="OAI29440.1"/>
    <property type="molecule type" value="Genomic_DNA"/>
</dbReference>
<feature type="compositionally biased region" description="Low complexity" evidence="1">
    <location>
        <begin position="180"/>
        <end position="189"/>
    </location>
</feature>
<protein>
    <submittedName>
        <fullName evidence="2">Uncharacterized protein</fullName>
    </submittedName>
</protein>
<reference evidence="2 3" key="1">
    <citation type="submission" date="2016-03" db="EMBL/GenBank/DDBJ databases">
        <authorList>
            <person name="Heylen K."/>
            <person name="De Vos P."/>
            <person name="Vekeman B."/>
        </authorList>
    </citation>
    <scope>NUCLEOTIDE SEQUENCE [LARGE SCALE GENOMIC DNA]</scope>
    <source>
        <strain evidence="2 3">R-49807</strain>
    </source>
</reference>
<dbReference type="Proteomes" id="UP000077734">
    <property type="component" value="Unassembled WGS sequence"/>
</dbReference>